<evidence type="ECO:0000256" key="1">
    <source>
        <dbReference type="ARBA" id="ARBA00004141"/>
    </source>
</evidence>
<dbReference type="InterPro" id="IPR013099">
    <property type="entry name" value="K_chnl_dom"/>
</dbReference>
<evidence type="ECO:0000256" key="14">
    <source>
        <dbReference type="SAM" id="Phobius"/>
    </source>
</evidence>
<dbReference type="PRINTS" id="PR01095">
    <property type="entry name" value="TASKCHANNEL"/>
</dbReference>
<dbReference type="GO" id="GO:0030322">
    <property type="term" value="P:stabilization of membrane potential"/>
    <property type="evidence" value="ECO:0007669"/>
    <property type="project" value="TreeGrafter"/>
</dbReference>
<evidence type="ECO:0000313" key="16">
    <source>
        <dbReference type="EMBL" id="PFX12939.1"/>
    </source>
</evidence>
<feature type="domain" description="Potassium channel" evidence="15">
    <location>
        <begin position="87"/>
        <end position="144"/>
    </location>
</feature>
<gene>
    <name evidence="16" type="primary">KCNK3</name>
    <name evidence="16" type="ORF">AWC38_SpisGene23026</name>
</gene>
<keyword evidence="8 14" id="KW-1133">Transmembrane helix</keyword>
<comment type="caution">
    <text evidence="16">The sequence shown here is derived from an EMBL/GenBank/DDBJ whole genome shotgun (WGS) entry which is preliminary data.</text>
</comment>
<keyword evidence="4" id="KW-0633">Potassium transport</keyword>
<feature type="transmembrane region" description="Helical" evidence="14">
    <location>
        <begin position="12"/>
        <end position="33"/>
    </location>
</feature>
<dbReference type="Gene3D" id="1.10.287.70">
    <property type="match status" value="1"/>
</dbReference>
<dbReference type="OrthoDB" id="297496at2759"/>
<evidence type="ECO:0000256" key="7">
    <source>
        <dbReference type="ARBA" id="ARBA00022958"/>
    </source>
</evidence>
<feature type="transmembrane region" description="Helical" evidence="14">
    <location>
        <begin position="90"/>
        <end position="108"/>
    </location>
</feature>
<keyword evidence="7" id="KW-0630">Potassium</keyword>
<feature type="transmembrane region" description="Helical" evidence="14">
    <location>
        <begin position="235"/>
        <end position="256"/>
    </location>
</feature>
<sequence length="346" mass="38961">MALNFTSDTKRLICLAILLGIYLLSGAVVFQVLENENDKLEIQELNSMKKFFLEKHNMTPEDFDLLVEKVENAVKHRCGGDPDQWCTSRWTYYASLYFTWSVVTTVGYGHLAPSTVGGRVFCMVFALFGIPLNLMVLRHIGDRVNQLISYIHFLVETKLLKRESQPVVTKTLMWTLFALLIMLIVGAFLYLQEEQWNFLEGVYFCFITFSTIGFGDLVPNGGQAPSDVGSIIMELLRATVVLLGVSMFFSIITSVLTASEELRVNFPAEKDLDALRKKSENSLGSGEIEGQDKVKSREEKRIQNDVESGNIDDVKDVKSTKTGHSLTEPKRVGEKFGANSQQWGKE</sequence>
<accession>A0A2B4R7X7</accession>
<protein>
    <submittedName>
        <fullName evidence="16">Potassium channel subfamily K member 3</fullName>
    </submittedName>
</protein>
<comment type="similarity">
    <text evidence="2 12">Belongs to the two pore domain potassium channel (TC 1.A.1.8) family.</text>
</comment>
<proteinExistence type="inferred from homology"/>
<dbReference type="PANTHER" id="PTHR11003">
    <property type="entry name" value="POTASSIUM CHANNEL, SUBFAMILY K"/>
    <property type="match status" value="1"/>
</dbReference>
<dbReference type="InterPro" id="IPR003280">
    <property type="entry name" value="2pore_dom_K_chnl"/>
</dbReference>
<dbReference type="PRINTS" id="PR01333">
    <property type="entry name" value="2POREKCHANEL"/>
</dbReference>
<keyword evidence="17" id="KW-1185">Reference proteome</keyword>
<evidence type="ECO:0000256" key="4">
    <source>
        <dbReference type="ARBA" id="ARBA00022538"/>
    </source>
</evidence>
<keyword evidence="10 14" id="KW-0472">Membrane</keyword>
<dbReference type="EMBL" id="LSMT01001128">
    <property type="protein sequence ID" value="PFX12939.1"/>
    <property type="molecule type" value="Genomic_DNA"/>
</dbReference>
<keyword evidence="6" id="KW-0631">Potassium channel</keyword>
<dbReference type="AlphaFoldDB" id="A0A2B4R7X7"/>
<organism evidence="16 17">
    <name type="scientific">Stylophora pistillata</name>
    <name type="common">Smooth cauliflower coral</name>
    <dbReference type="NCBI Taxonomy" id="50429"/>
    <lineage>
        <taxon>Eukaryota</taxon>
        <taxon>Metazoa</taxon>
        <taxon>Cnidaria</taxon>
        <taxon>Anthozoa</taxon>
        <taxon>Hexacorallia</taxon>
        <taxon>Scleractinia</taxon>
        <taxon>Astrocoeniina</taxon>
        <taxon>Pocilloporidae</taxon>
        <taxon>Stylophora</taxon>
    </lineage>
</organism>
<evidence type="ECO:0000256" key="13">
    <source>
        <dbReference type="SAM" id="MobiDB-lite"/>
    </source>
</evidence>
<feature type="transmembrane region" description="Helical" evidence="14">
    <location>
        <begin position="198"/>
        <end position="215"/>
    </location>
</feature>
<dbReference type="PANTHER" id="PTHR11003:SF345">
    <property type="entry name" value="TWIK FAMILY OF POTASSIUM CHANNELS PROTEIN 18"/>
    <property type="match status" value="1"/>
</dbReference>
<dbReference type="InterPro" id="IPR003092">
    <property type="entry name" value="2pore_dom_K_chnl_TASK"/>
</dbReference>
<dbReference type="GO" id="GO:0015271">
    <property type="term" value="F:outward rectifier potassium channel activity"/>
    <property type="evidence" value="ECO:0007669"/>
    <property type="project" value="TreeGrafter"/>
</dbReference>
<evidence type="ECO:0000256" key="6">
    <source>
        <dbReference type="ARBA" id="ARBA00022826"/>
    </source>
</evidence>
<evidence type="ECO:0000256" key="8">
    <source>
        <dbReference type="ARBA" id="ARBA00022989"/>
    </source>
</evidence>
<dbReference type="Proteomes" id="UP000225706">
    <property type="component" value="Unassembled WGS sequence"/>
</dbReference>
<evidence type="ECO:0000256" key="10">
    <source>
        <dbReference type="ARBA" id="ARBA00023136"/>
    </source>
</evidence>
<dbReference type="GO" id="GO:0005886">
    <property type="term" value="C:plasma membrane"/>
    <property type="evidence" value="ECO:0007669"/>
    <property type="project" value="TreeGrafter"/>
</dbReference>
<evidence type="ECO:0000256" key="12">
    <source>
        <dbReference type="RuleBase" id="RU003857"/>
    </source>
</evidence>
<dbReference type="SUPFAM" id="SSF81324">
    <property type="entry name" value="Voltage-gated potassium channels"/>
    <property type="match status" value="2"/>
</dbReference>
<comment type="subcellular location">
    <subcellularLocation>
        <location evidence="1">Membrane</location>
        <topology evidence="1">Multi-pass membrane protein</topology>
    </subcellularLocation>
</comment>
<evidence type="ECO:0000256" key="5">
    <source>
        <dbReference type="ARBA" id="ARBA00022692"/>
    </source>
</evidence>
<keyword evidence="9 12" id="KW-0406">Ion transport</keyword>
<dbReference type="GO" id="GO:0022841">
    <property type="term" value="F:potassium ion leak channel activity"/>
    <property type="evidence" value="ECO:0007669"/>
    <property type="project" value="TreeGrafter"/>
</dbReference>
<evidence type="ECO:0000256" key="11">
    <source>
        <dbReference type="ARBA" id="ARBA00023303"/>
    </source>
</evidence>
<keyword evidence="3 12" id="KW-0813">Transport</keyword>
<feature type="compositionally biased region" description="Basic and acidic residues" evidence="13">
    <location>
        <begin position="290"/>
        <end position="304"/>
    </location>
</feature>
<keyword evidence="11 12" id="KW-0407">Ion channel</keyword>
<evidence type="ECO:0000256" key="2">
    <source>
        <dbReference type="ARBA" id="ARBA00006666"/>
    </source>
</evidence>
<evidence type="ECO:0000313" key="17">
    <source>
        <dbReference type="Proteomes" id="UP000225706"/>
    </source>
</evidence>
<feature type="transmembrane region" description="Helical" evidence="14">
    <location>
        <begin position="172"/>
        <end position="191"/>
    </location>
</feature>
<keyword evidence="5 12" id="KW-0812">Transmembrane</keyword>
<feature type="domain" description="Potassium channel" evidence="15">
    <location>
        <begin position="178"/>
        <end position="256"/>
    </location>
</feature>
<name>A0A2B4R7X7_STYPI</name>
<feature type="region of interest" description="Disordered" evidence="13">
    <location>
        <begin position="282"/>
        <end position="346"/>
    </location>
</feature>
<feature type="transmembrane region" description="Helical" evidence="14">
    <location>
        <begin position="120"/>
        <end position="140"/>
    </location>
</feature>
<dbReference type="Pfam" id="PF07885">
    <property type="entry name" value="Ion_trans_2"/>
    <property type="match status" value="2"/>
</dbReference>
<evidence type="ECO:0000259" key="15">
    <source>
        <dbReference type="Pfam" id="PF07885"/>
    </source>
</evidence>
<evidence type="ECO:0000256" key="9">
    <source>
        <dbReference type="ARBA" id="ARBA00023065"/>
    </source>
</evidence>
<evidence type="ECO:0000256" key="3">
    <source>
        <dbReference type="ARBA" id="ARBA00022448"/>
    </source>
</evidence>
<reference evidence="17" key="1">
    <citation type="journal article" date="2017" name="bioRxiv">
        <title>Comparative analysis of the genomes of Stylophora pistillata and Acropora digitifera provides evidence for extensive differences between species of corals.</title>
        <authorList>
            <person name="Voolstra C.R."/>
            <person name="Li Y."/>
            <person name="Liew Y.J."/>
            <person name="Baumgarten S."/>
            <person name="Zoccola D."/>
            <person name="Flot J.-F."/>
            <person name="Tambutte S."/>
            <person name="Allemand D."/>
            <person name="Aranda M."/>
        </authorList>
    </citation>
    <scope>NUCLEOTIDE SEQUENCE [LARGE SCALE GENOMIC DNA]</scope>
</reference>